<dbReference type="AlphaFoldDB" id="A0A430S2R5"/>
<protein>
    <submittedName>
        <fullName evidence="2">Uncharacterized protein</fullName>
    </submittedName>
</protein>
<sequence>METSGGKTCTACPQTRRLPPRVRKARRSQRGREARRPRAREEKGLPPLSLPEPAGPGDPEVTEAPLW</sequence>
<dbReference type="Proteomes" id="UP000287306">
    <property type="component" value="Unassembled WGS sequence"/>
</dbReference>
<evidence type="ECO:0000313" key="2">
    <source>
        <dbReference type="EMBL" id="RTH27927.1"/>
    </source>
</evidence>
<comment type="caution">
    <text evidence="2">The sequence shown here is derived from an EMBL/GenBank/DDBJ whole genome shotgun (WGS) entry which is preliminary data.</text>
</comment>
<dbReference type="EMBL" id="PELY01000046">
    <property type="protein sequence ID" value="RTH27927.1"/>
    <property type="molecule type" value="Genomic_DNA"/>
</dbReference>
<feature type="region of interest" description="Disordered" evidence="1">
    <location>
        <begin position="1"/>
        <end position="67"/>
    </location>
</feature>
<accession>A0A430S2R5</accession>
<reference evidence="2 3" key="1">
    <citation type="journal article" date="2019" name="Extremophiles">
        <title>Biogeography of thermophiles and predominance of Thermus scotoductus in domestic water heaters.</title>
        <authorList>
            <person name="Wilpiszeski R.L."/>
            <person name="Zhang Z."/>
            <person name="House C.H."/>
        </authorList>
    </citation>
    <scope>NUCLEOTIDE SEQUENCE [LARGE SCALE GENOMIC DNA]</scope>
    <source>
        <strain evidence="2 3">25_S25</strain>
    </source>
</reference>
<evidence type="ECO:0000313" key="3">
    <source>
        <dbReference type="Proteomes" id="UP000287306"/>
    </source>
</evidence>
<feature type="compositionally biased region" description="Basic and acidic residues" evidence="1">
    <location>
        <begin position="30"/>
        <end position="44"/>
    </location>
</feature>
<evidence type="ECO:0000256" key="1">
    <source>
        <dbReference type="SAM" id="MobiDB-lite"/>
    </source>
</evidence>
<proteinExistence type="predicted"/>
<feature type="compositionally biased region" description="Basic residues" evidence="1">
    <location>
        <begin position="18"/>
        <end position="29"/>
    </location>
</feature>
<organism evidence="2 3">
    <name type="scientific">Thermus scotoductus</name>
    <dbReference type="NCBI Taxonomy" id="37636"/>
    <lineage>
        <taxon>Bacteria</taxon>
        <taxon>Thermotogati</taxon>
        <taxon>Deinococcota</taxon>
        <taxon>Deinococci</taxon>
        <taxon>Thermales</taxon>
        <taxon>Thermaceae</taxon>
        <taxon>Thermus</taxon>
    </lineage>
</organism>
<gene>
    <name evidence="2" type="ORF">CSW38_02200</name>
</gene>
<name>A0A430S2R5_THESC</name>
<feature type="compositionally biased region" description="Polar residues" evidence="1">
    <location>
        <begin position="1"/>
        <end position="13"/>
    </location>
</feature>